<protein>
    <submittedName>
        <fullName evidence="3">Short chain dehydrogenase/reductase</fullName>
    </submittedName>
</protein>
<dbReference type="InterPro" id="IPR036291">
    <property type="entry name" value="NAD(P)-bd_dom_sf"/>
</dbReference>
<proteinExistence type="inferred from homology"/>
<evidence type="ECO:0000256" key="1">
    <source>
        <dbReference type="ARBA" id="ARBA00006484"/>
    </source>
</evidence>
<reference evidence="4" key="1">
    <citation type="submission" date="2015-09" db="EMBL/GenBank/DDBJ databases">
        <authorList>
            <person name="Fill T.P."/>
            <person name="Baretta J.F."/>
            <person name="de Almeida L.G."/>
            <person name="Rocha M."/>
            <person name="de Souza D.H."/>
            <person name="Malavazi I."/>
            <person name="Cerdeira L.T."/>
            <person name="Hong H."/>
            <person name="Samborskyy M."/>
            <person name="de Vasconcelos A.T."/>
            <person name="Leadlay P."/>
            <person name="Rodrigues-Filho E."/>
        </authorList>
    </citation>
    <scope>NUCLEOTIDE SEQUENCE [LARGE SCALE GENOMIC DNA]</scope>
    <source>
        <strain evidence="4">LaBioMMi 136</strain>
    </source>
</reference>
<keyword evidence="2" id="KW-0560">Oxidoreductase</keyword>
<dbReference type="EMBL" id="LJBN01000179">
    <property type="protein sequence ID" value="OOQ84517.1"/>
    <property type="molecule type" value="Genomic_DNA"/>
</dbReference>
<dbReference type="Gene3D" id="3.40.50.720">
    <property type="entry name" value="NAD(P)-binding Rossmann-like Domain"/>
    <property type="match status" value="1"/>
</dbReference>
<dbReference type="PANTHER" id="PTHR43180:SF33">
    <property type="entry name" value="15-HYDROXYPROSTAGLANDIN DEHYDROGENASE [NAD(+)]-LIKE"/>
    <property type="match status" value="1"/>
</dbReference>
<evidence type="ECO:0000313" key="4">
    <source>
        <dbReference type="Proteomes" id="UP000190744"/>
    </source>
</evidence>
<evidence type="ECO:0000313" key="3">
    <source>
        <dbReference type="EMBL" id="OOQ84517.1"/>
    </source>
</evidence>
<dbReference type="SUPFAM" id="SSF51735">
    <property type="entry name" value="NAD(P)-binding Rossmann-fold domains"/>
    <property type="match status" value="1"/>
</dbReference>
<evidence type="ECO:0000256" key="2">
    <source>
        <dbReference type="ARBA" id="ARBA00023002"/>
    </source>
</evidence>
<organism evidence="3 4">
    <name type="scientific">Penicillium brasilianum</name>
    <dbReference type="NCBI Taxonomy" id="104259"/>
    <lineage>
        <taxon>Eukaryota</taxon>
        <taxon>Fungi</taxon>
        <taxon>Dikarya</taxon>
        <taxon>Ascomycota</taxon>
        <taxon>Pezizomycotina</taxon>
        <taxon>Eurotiomycetes</taxon>
        <taxon>Eurotiomycetidae</taxon>
        <taxon>Eurotiales</taxon>
        <taxon>Aspergillaceae</taxon>
        <taxon>Penicillium</taxon>
    </lineage>
</organism>
<dbReference type="PRINTS" id="PR00081">
    <property type="entry name" value="GDHRDH"/>
</dbReference>
<dbReference type="GO" id="GO:0016491">
    <property type="term" value="F:oxidoreductase activity"/>
    <property type="evidence" value="ECO:0007669"/>
    <property type="project" value="UniProtKB-KW"/>
</dbReference>
<dbReference type="Proteomes" id="UP000190744">
    <property type="component" value="Unassembled WGS sequence"/>
</dbReference>
<dbReference type="PANTHER" id="PTHR43180">
    <property type="entry name" value="3-OXOACYL-(ACYL-CARRIER-PROTEIN) REDUCTASE (AFU_ORTHOLOGUE AFUA_6G11210)"/>
    <property type="match status" value="1"/>
</dbReference>
<dbReference type="AlphaFoldDB" id="A0A1S9RG87"/>
<gene>
    <name evidence="3" type="ORF">PEBR_29846</name>
</gene>
<comment type="similarity">
    <text evidence="1">Belongs to the short-chain dehydrogenases/reductases (SDR) family.</text>
</comment>
<dbReference type="InterPro" id="IPR002347">
    <property type="entry name" value="SDR_fam"/>
</dbReference>
<accession>A0A1S9RG87</accession>
<dbReference type="Pfam" id="PF00106">
    <property type="entry name" value="adh_short"/>
    <property type="match status" value="1"/>
</dbReference>
<sequence length="306" mass="32569">MPANPIPNSLLSKVALVTGGSHGIGAATVTRLNGSRATVIIEDLKSTAHSAHELITSLPCPSRACFMAADITDWAELRSVFQSVHQRYQRLDFVVANAGTMGCEPILQDSYDADGRLEEPTEAYRTIDVNLKGTLNTLKLALKSIPLDSSRSIVLVASTAGYLDGAGTLAYTASKHGVVGLLRASQAEAEKHNIRVNAIAPFFTTTHLTSGISDAWVRAGMEVNTPDTVAESIEAALLSTESGQGFLIFIANVVVKISGKYIRELEGTRLGLSSSWVGDDVAQHMGRAGEFFNNLGGYILPGPRTK</sequence>
<comment type="caution">
    <text evidence="3">The sequence shown here is derived from an EMBL/GenBank/DDBJ whole genome shotgun (WGS) entry which is preliminary data.</text>
</comment>
<name>A0A1S9RG87_PENBI</name>